<dbReference type="Pfam" id="PF25780">
    <property type="entry name" value="TPR_IPO5"/>
    <property type="match status" value="1"/>
</dbReference>
<reference evidence="10" key="1">
    <citation type="journal article" date="2022" name="bioRxiv">
        <title>Genomics of Preaxostyla Flagellates Illuminates Evolutionary Transitions and the Path Towards Mitochondrial Loss.</title>
        <authorList>
            <person name="Novak L.V.F."/>
            <person name="Treitli S.C."/>
            <person name="Pyrih J."/>
            <person name="Halakuc P."/>
            <person name="Pipaliya S.V."/>
            <person name="Vacek V."/>
            <person name="Brzon O."/>
            <person name="Soukal P."/>
            <person name="Eme L."/>
            <person name="Dacks J.B."/>
            <person name="Karnkowska A."/>
            <person name="Elias M."/>
            <person name="Hampl V."/>
        </authorList>
    </citation>
    <scope>NUCLEOTIDE SEQUENCE</scope>
    <source>
        <strain evidence="10">RCP-MX</strain>
    </source>
</reference>
<dbReference type="InterPro" id="IPR041389">
    <property type="entry name" value="Importin_rep_6"/>
</dbReference>
<comment type="caution">
    <text evidence="10">The sequence shown here is derived from an EMBL/GenBank/DDBJ whole genome shotgun (WGS) entry which is preliminary data.</text>
</comment>
<dbReference type="Pfam" id="PF13646">
    <property type="entry name" value="HEAT_2"/>
    <property type="match status" value="1"/>
</dbReference>
<keyword evidence="7" id="KW-0539">Nucleus</keyword>
<proteinExistence type="predicted"/>
<feature type="compositionally biased region" description="Polar residues" evidence="8">
    <location>
        <begin position="416"/>
        <end position="426"/>
    </location>
</feature>
<gene>
    <name evidence="10" type="ORF">PAPYR_8082</name>
</gene>
<keyword evidence="4" id="KW-0963">Cytoplasm</keyword>
<sequence>MQGQLDENNERAPVIAEWMSSLWFLRSMWIRRIRQPRQGQTPEAKKVGCFPGYRFPLRKEPSERVPMDLAQFEQLCRNSQLKENEPRVAAEGVLLKFRDEFPDQYCTYMMHVARNSAEDTNRSFAAVMLRTAFLQTDSIASIYYSLTPPVQASLKADALQAVQEEKNKSIFRKFCDLVGVMGSAILCAERGGQWPELLPWLFECTKSPAALMREGALDTFSQIAMLLGPQLKSYLRVFFDVLSAALVDPQSAQVRLAAVKAASSFLLCCDQKEELTVFQPLIPLMLRTISDALTAGQEDSARTALEALIDVVDGPPPLRGRHSRVWCWKCSPPSCGPTCREIIQGMLSIADTATLEPGTRHLALEFLITVAENAAGMARKAPGYVQNTFQVIIKMMLELNEDPTWGQTPPREETGPLQSLRSTASPHDSLTARILISGGPQDTDELMNADFGCRSLDRFALALKGKTVLPVAMPVVQQFLQSPDWKYRHTALMAIALIGEGCKKMIKEEQQAHLVAMIQPAFQDPHPRVRWASVNAIGQMCNDFSPDFQRRFHAQVMPALARLMSEKEYPLIQQHAASATINFTEECRAETITPYLNDCLQVLYDQLLSPMQAVREQAITAVASMADTAGRQFTPYFEHFMGFLKQVFTLPSFEGKEHRMFKAKTMECITLIGLAVGKETFAPHSQEILQVLYQFQTSHPEDDDPRVGYWHQAWCRVCKIMGPDFGPYLEFVIPPLLETASLEPKIKVQDADDPDTSEMAGLSTFIIDDKRVGIQTTVLEEKTTAVKMLGCYVAQLRGKFYAYVVPAAKAMVPLVKQRTFEGEYRVNAIQAVPDLVMCINEGAPDPAQRQAALHGLVEYVLPELMAATNDEADLEVLGQIVKAAFEVIKGAGPNFFDGDNLMKIGAWIKTLHHDCVARRAKRNELRHDEDFDEEQGEKLDEENEHEEDFMAQLAELTGCLIQGHHEAFLPAFQQLSLPWSQLLQAECNDSDHQAAICVFDDVIEFCGEGGAALIPTLLPVLITYSNSEDPHVRQASVYGVGQCARFGGAAFPPHQQVSQLEHLACDNAIASLGRICQYQVATMDVRPILPVWLHLLPIVGDVVEGRMQHAFLCDLIDQGHPAICTPGNVAKICQIFAILIKLPVAPAPGAAAPVVDPADQALSTRMVAILKNLQKNTPPDVLQAAWAALTEEQRQKLAALQ</sequence>
<evidence type="ECO:0000313" key="11">
    <source>
        <dbReference type="Proteomes" id="UP001141327"/>
    </source>
</evidence>
<keyword evidence="5" id="KW-0677">Repeat</keyword>
<evidence type="ECO:0000256" key="7">
    <source>
        <dbReference type="ARBA" id="ARBA00023242"/>
    </source>
</evidence>
<evidence type="ECO:0000256" key="3">
    <source>
        <dbReference type="ARBA" id="ARBA00022448"/>
    </source>
</evidence>
<name>A0ABQ8UEQ8_9EUKA</name>
<dbReference type="Proteomes" id="UP001141327">
    <property type="component" value="Unassembled WGS sequence"/>
</dbReference>
<evidence type="ECO:0000256" key="8">
    <source>
        <dbReference type="SAM" id="MobiDB-lite"/>
    </source>
</evidence>
<dbReference type="Pfam" id="PF18808">
    <property type="entry name" value="Importin_rep_4"/>
    <property type="match status" value="1"/>
</dbReference>
<evidence type="ECO:0000256" key="6">
    <source>
        <dbReference type="ARBA" id="ARBA00022927"/>
    </source>
</evidence>
<dbReference type="PANTHER" id="PTHR10527">
    <property type="entry name" value="IMPORTIN BETA"/>
    <property type="match status" value="1"/>
</dbReference>
<evidence type="ECO:0000256" key="5">
    <source>
        <dbReference type="ARBA" id="ARBA00022737"/>
    </source>
</evidence>
<dbReference type="InterPro" id="IPR011989">
    <property type="entry name" value="ARM-like"/>
</dbReference>
<evidence type="ECO:0000259" key="9">
    <source>
        <dbReference type="Pfam" id="PF25780"/>
    </source>
</evidence>
<dbReference type="InterPro" id="IPR016024">
    <property type="entry name" value="ARM-type_fold"/>
</dbReference>
<comment type="subcellular location">
    <subcellularLocation>
        <location evidence="2">Cytoplasm</location>
    </subcellularLocation>
    <subcellularLocation>
        <location evidence="1">Nucleus</location>
    </subcellularLocation>
</comment>
<keyword evidence="3" id="KW-0813">Transport</keyword>
<dbReference type="InterPro" id="IPR040122">
    <property type="entry name" value="Importin_beta"/>
</dbReference>
<organism evidence="10 11">
    <name type="scientific">Paratrimastix pyriformis</name>
    <dbReference type="NCBI Taxonomy" id="342808"/>
    <lineage>
        <taxon>Eukaryota</taxon>
        <taxon>Metamonada</taxon>
        <taxon>Preaxostyla</taxon>
        <taxon>Paratrimastigidae</taxon>
        <taxon>Paratrimastix</taxon>
    </lineage>
</organism>
<keyword evidence="6" id="KW-0653">Protein transport</keyword>
<dbReference type="Pfam" id="PF18829">
    <property type="entry name" value="Importin_rep_6"/>
    <property type="match status" value="1"/>
</dbReference>
<dbReference type="InterPro" id="IPR041653">
    <property type="entry name" value="Importin_rep_4"/>
</dbReference>
<evidence type="ECO:0000313" key="10">
    <source>
        <dbReference type="EMBL" id="KAJ4456603.1"/>
    </source>
</evidence>
<evidence type="ECO:0000256" key="1">
    <source>
        <dbReference type="ARBA" id="ARBA00004123"/>
    </source>
</evidence>
<dbReference type="InterPro" id="IPR057672">
    <property type="entry name" value="TPR_IPO4/5"/>
</dbReference>
<feature type="region of interest" description="Disordered" evidence="8">
    <location>
        <begin position="403"/>
        <end position="426"/>
    </location>
</feature>
<protein>
    <submittedName>
        <fullName evidence="10">Ran-binding protein 6</fullName>
    </submittedName>
</protein>
<dbReference type="Gene3D" id="1.25.10.10">
    <property type="entry name" value="Leucine-rich Repeat Variant"/>
    <property type="match status" value="1"/>
</dbReference>
<feature type="domain" description="IPO4/5-like TPR repeats" evidence="9">
    <location>
        <begin position="167"/>
        <end position="313"/>
    </location>
</feature>
<dbReference type="SUPFAM" id="SSF48371">
    <property type="entry name" value="ARM repeat"/>
    <property type="match status" value="1"/>
</dbReference>
<accession>A0ABQ8UEQ8</accession>
<keyword evidence="11" id="KW-1185">Reference proteome</keyword>
<evidence type="ECO:0000256" key="4">
    <source>
        <dbReference type="ARBA" id="ARBA00022490"/>
    </source>
</evidence>
<dbReference type="EMBL" id="JAPMOS010000065">
    <property type="protein sequence ID" value="KAJ4456603.1"/>
    <property type="molecule type" value="Genomic_DNA"/>
</dbReference>
<evidence type="ECO:0000256" key="2">
    <source>
        <dbReference type="ARBA" id="ARBA00004496"/>
    </source>
</evidence>